<dbReference type="PROSITE" id="PS50908">
    <property type="entry name" value="RWD"/>
    <property type="match status" value="1"/>
</dbReference>
<dbReference type="EMBL" id="LR023078">
    <property type="protein sequence ID" value="SVE92697.1"/>
    <property type="molecule type" value="mRNA"/>
</dbReference>
<organism evidence="2">
    <name type="scientific">Megafenestra aurita</name>
    <dbReference type="NCBI Taxonomy" id="2291010"/>
    <lineage>
        <taxon>Eukaryota</taxon>
        <taxon>Metazoa</taxon>
        <taxon>Ecdysozoa</taxon>
        <taxon>Arthropoda</taxon>
        <taxon>Crustacea</taxon>
        <taxon>Branchiopoda</taxon>
        <taxon>Diplostraca</taxon>
        <taxon>Cladocera</taxon>
        <taxon>Anomopoda</taxon>
        <taxon>Daphniidae</taxon>
        <taxon>Megafenestra</taxon>
    </lineage>
</organism>
<dbReference type="Pfam" id="PF16543">
    <property type="entry name" value="DFRP_C"/>
    <property type="match status" value="1"/>
</dbReference>
<dbReference type="Gene3D" id="6.20.400.10">
    <property type="match status" value="1"/>
</dbReference>
<dbReference type="PANTHER" id="PTHR12292">
    <property type="entry name" value="RWD DOMAIN-CONTAINING PROTEIN"/>
    <property type="match status" value="1"/>
</dbReference>
<dbReference type="Gene3D" id="3.10.110.10">
    <property type="entry name" value="Ubiquitin Conjugating Enzyme"/>
    <property type="match status" value="1"/>
</dbReference>
<protein>
    <submittedName>
        <fullName evidence="2">EOG090X0F6V</fullName>
    </submittedName>
</protein>
<dbReference type="AlphaFoldDB" id="A0A4Y7NJD9"/>
<dbReference type="InterPro" id="IPR032378">
    <property type="entry name" value="ZC3H15/TMA46_C"/>
</dbReference>
<dbReference type="CDD" id="cd23816">
    <property type="entry name" value="RWD_RWDD1"/>
    <property type="match status" value="1"/>
</dbReference>
<dbReference type="InterPro" id="IPR040213">
    <property type="entry name" value="GIR2-like"/>
</dbReference>
<accession>A0A4Y7NJD9</accession>
<evidence type="ECO:0000259" key="1">
    <source>
        <dbReference type="PROSITE" id="PS50908"/>
    </source>
</evidence>
<gene>
    <name evidence="2" type="primary">EOG090X0F6V</name>
</gene>
<name>A0A4Y7NJD9_9CRUS</name>
<dbReference type="SUPFAM" id="SSF54495">
    <property type="entry name" value="UBC-like"/>
    <property type="match status" value="1"/>
</dbReference>
<reference evidence="2" key="1">
    <citation type="submission" date="2018-08" db="EMBL/GenBank/DDBJ databases">
        <authorList>
            <person name="Cornetti L."/>
        </authorList>
    </citation>
    <scope>NUCLEOTIDE SEQUENCE</scope>
    <source>
        <strain evidence="2">CH-H-2</strain>
    </source>
</reference>
<dbReference type="SMART" id="SM00591">
    <property type="entry name" value="RWD"/>
    <property type="match status" value="1"/>
</dbReference>
<dbReference type="InterPro" id="IPR006575">
    <property type="entry name" value="RWD_dom"/>
</dbReference>
<dbReference type="FunFam" id="3.10.110.10:FF:000075">
    <property type="entry name" value="RWD domain-containing protein (Gir2)"/>
    <property type="match status" value="1"/>
</dbReference>
<dbReference type="Pfam" id="PF05773">
    <property type="entry name" value="RWD"/>
    <property type="match status" value="1"/>
</dbReference>
<sequence length="233" mass="27247">MSQYKEEQLGEIFSLESIYPDELEILEEEPFHQFKLEVKSEGHDEDEEIGYSCSLKFTYTPTYPEEVPVIEILDDVGLDDEQLERLKDRLDKEAEDNIGMVMIFSLVSTANEWLNNEWDTELKRREEEADRKILEAEEAEKNKFHGTPVTVENFLRWKAEFDAEITASKKPEKEDKDKKLSGRELFMIDKSMIESDLKFLEEGGEVVRVDESLFQDLEDLGLDDDNFSDESDH</sequence>
<dbReference type="InterPro" id="IPR016135">
    <property type="entry name" value="UBQ-conjugating_enzyme/RWD"/>
</dbReference>
<proteinExistence type="evidence at transcript level"/>
<evidence type="ECO:0000313" key="2">
    <source>
        <dbReference type="EMBL" id="SVE92697.1"/>
    </source>
</evidence>
<feature type="domain" description="RWD" evidence="1">
    <location>
        <begin position="10"/>
        <end position="117"/>
    </location>
</feature>